<dbReference type="SMART" id="SM00249">
    <property type="entry name" value="PHD"/>
    <property type="match status" value="1"/>
</dbReference>
<dbReference type="InterPro" id="IPR019787">
    <property type="entry name" value="Znf_PHD-finger"/>
</dbReference>
<evidence type="ECO:0000259" key="8">
    <source>
        <dbReference type="PROSITE" id="PS50016"/>
    </source>
</evidence>
<evidence type="ECO:0000256" key="1">
    <source>
        <dbReference type="ARBA" id="ARBA00022723"/>
    </source>
</evidence>
<feature type="compositionally biased region" description="Basic and acidic residues" evidence="7">
    <location>
        <begin position="471"/>
        <end position="482"/>
    </location>
</feature>
<reference evidence="9 10" key="1">
    <citation type="submission" date="2019-01" db="EMBL/GenBank/DDBJ databases">
        <title>Sequencing of cultivated peanut Arachis hypogaea provides insights into genome evolution and oil improvement.</title>
        <authorList>
            <person name="Chen X."/>
        </authorList>
    </citation>
    <scope>NUCLEOTIDE SEQUENCE [LARGE SCALE GENOMIC DNA]</scope>
    <source>
        <strain evidence="10">cv. Fuhuasheng</strain>
        <tissue evidence="9">Leaves</tissue>
    </source>
</reference>
<dbReference type="STRING" id="3818.A0A445A788"/>
<evidence type="ECO:0000256" key="3">
    <source>
        <dbReference type="ARBA" id="ARBA00022833"/>
    </source>
</evidence>
<feature type="region of interest" description="Disordered" evidence="7">
    <location>
        <begin position="957"/>
        <end position="976"/>
    </location>
</feature>
<feature type="compositionally biased region" description="Basic and acidic residues" evidence="7">
    <location>
        <begin position="1031"/>
        <end position="1043"/>
    </location>
</feature>
<dbReference type="Gene3D" id="3.30.40.10">
    <property type="entry name" value="Zinc/RING finger domain, C3HC4 (zinc finger)"/>
    <property type="match status" value="1"/>
</dbReference>
<dbReference type="SUPFAM" id="SSF57903">
    <property type="entry name" value="FYVE/PHD zinc finger"/>
    <property type="match status" value="1"/>
</dbReference>
<dbReference type="InterPro" id="IPR049914">
    <property type="entry name" value="PHD1-3/5-6"/>
</dbReference>
<evidence type="ECO:0000256" key="5">
    <source>
        <dbReference type="ARBA" id="ARBA00023163"/>
    </source>
</evidence>
<keyword evidence="4" id="KW-0805">Transcription regulation</keyword>
<keyword evidence="10" id="KW-1185">Reference proteome</keyword>
<dbReference type="PANTHER" id="PTHR33304">
    <property type="match status" value="1"/>
</dbReference>
<organism evidence="9 10">
    <name type="scientific">Arachis hypogaea</name>
    <name type="common">Peanut</name>
    <dbReference type="NCBI Taxonomy" id="3818"/>
    <lineage>
        <taxon>Eukaryota</taxon>
        <taxon>Viridiplantae</taxon>
        <taxon>Streptophyta</taxon>
        <taxon>Embryophyta</taxon>
        <taxon>Tracheophyta</taxon>
        <taxon>Spermatophyta</taxon>
        <taxon>Magnoliopsida</taxon>
        <taxon>eudicotyledons</taxon>
        <taxon>Gunneridae</taxon>
        <taxon>Pentapetalae</taxon>
        <taxon>rosids</taxon>
        <taxon>fabids</taxon>
        <taxon>Fabales</taxon>
        <taxon>Fabaceae</taxon>
        <taxon>Papilionoideae</taxon>
        <taxon>50 kb inversion clade</taxon>
        <taxon>dalbergioids sensu lato</taxon>
        <taxon>Dalbergieae</taxon>
        <taxon>Pterocarpus clade</taxon>
        <taxon>Arachis</taxon>
    </lineage>
</organism>
<evidence type="ECO:0000256" key="2">
    <source>
        <dbReference type="ARBA" id="ARBA00022771"/>
    </source>
</evidence>
<feature type="compositionally biased region" description="Basic and acidic residues" evidence="7">
    <location>
        <begin position="380"/>
        <end position="398"/>
    </location>
</feature>
<feature type="compositionally biased region" description="Polar residues" evidence="7">
    <location>
        <begin position="554"/>
        <end position="569"/>
    </location>
</feature>
<feature type="compositionally biased region" description="Low complexity" evidence="7">
    <location>
        <begin position="1256"/>
        <end position="1266"/>
    </location>
</feature>
<accession>A0A445A788</accession>
<keyword evidence="1" id="KW-0479">Metal-binding</keyword>
<dbReference type="Proteomes" id="UP000289738">
    <property type="component" value="Chromosome B03"/>
</dbReference>
<evidence type="ECO:0000256" key="7">
    <source>
        <dbReference type="SAM" id="MobiDB-lite"/>
    </source>
</evidence>
<dbReference type="InterPro" id="IPR056280">
    <property type="entry name" value="AIPP2-like_SPOC"/>
</dbReference>
<dbReference type="EMBL" id="SDMP01000013">
    <property type="protein sequence ID" value="RYR22269.1"/>
    <property type="molecule type" value="Genomic_DNA"/>
</dbReference>
<keyword evidence="3" id="KW-0862">Zinc</keyword>
<feature type="compositionally biased region" description="Basic and acidic residues" evidence="7">
    <location>
        <begin position="173"/>
        <end position="197"/>
    </location>
</feature>
<dbReference type="PROSITE" id="PS50016">
    <property type="entry name" value="ZF_PHD_2"/>
    <property type="match status" value="1"/>
</dbReference>
<feature type="region of interest" description="Disordered" evidence="7">
    <location>
        <begin position="1002"/>
        <end position="1043"/>
    </location>
</feature>
<proteinExistence type="predicted"/>
<feature type="region of interest" description="Disordered" evidence="7">
    <location>
        <begin position="632"/>
        <end position="651"/>
    </location>
</feature>
<sequence length="1299" mass="142202">MRRTMLSKQENADMKLESGTCNVCSAPCSSCIHLSRALTRPKAKEFSDENCHLGEANLFSTDEGDQSSRRSRTCERLNHASSETGNMLGVNSCHESMSENAESTRALSEKYRDAKFLEGLDDNASCISRTSDADLIPVINGNTAVLSTRVYPKSESDSDSDVGNVKDKNHKVPVRDGLHEKQGEQVKSPVKPEAHSEDESDDSDVEHDVKVCDICGDAGREELLAVCSRCSDGAEHTYCMREMLEKVPEGDWLCEECKYAQETENQKLGKINSTAHISGKRPLESEELAKAAKKQALESNIGSPKGSSPKRVFPLSRESSFKNLDKGKLNSGYHSSICNHPHGSDRELARSLSAGPRSQTTKSTLLKSNSFNTNSNPRVKLVDEVPQKKKGGSEHASKNSETPRQMISKSTSFKSSNLSRSSATESKVKMLTSKSRSTQDLKGSRLTKESDRKFLSRVDQPVVCSTISKPIGDHKLSPHGETSKPSAVNNRECKGNPDVRSNSLSKNNINRKSSAPLFSAERIATSGEETQLDGPPQSREFSNQIDNTKDSSSDHVSSGLTNASGSSVFHKSKDFGHATECRGVANREEFSLEGSTTAPNSSKDKIHKDNRLKAAIQAALLRRPEICKKKEVPDRTDEFSTSGTDLNSEVSSQDQAIVINTPKNILSTEETKARQEILHNPTFETPSSNGSKPVSFGPIQPRKLESVGPDPGNPVVRDFQNQALAVSSVLSQIAAFPEHQFIWQGVFQVHRYGKLPNLYTGIQAHLSTCASPKVLEVVNKFLPEVSLDERHYKGLLDHMIRNDLALKGSFDGVELLIFPSNQLPENSQRWNMLFFLWGVFRGHRMNNFDSARKVCIPSLNVVPVEKDFPTSVMNLSETHSSLKRMDEQSIACGSTGSAVLPSTSIGEGPNVFHGDFDIKETSDEACLGSQVNLHRQDTRINTESTLEIPSSSGQLCQELHSAGSSPKDGQQRVPTPPEAMRTLVSSRIVETNSDYDISVKQENSLSSGIPSAEKQETDAASNTSKSQISERINHDEDQHRPKRKLIEEDLNISIEATLQEGPSVTIINCQQTNDKRVQHIDVSNAVLKASTDSYQKLPWDKVNGKLEDGESSSKKLKSGLTDIYGSCSSGGRESSNGSFMARANHPGTFSSVEDLGTMERTFFPVDSHKKNDSQLMLNGMPLEGSCEYEGQFQVGIPNLELALGGKIKPQPLPVPAPPHKGMFPFLVGAVDKKNNQKKPPEVVGDEQEGDNSVAASLSLSLSFPSSNKEPVKPAPKAEHSTDGHHVNTPFLLFGRYTDK</sequence>
<dbReference type="GO" id="GO:0140566">
    <property type="term" value="F:histone reader activity"/>
    <property type="evidence" value="ECO:0007669"/>
    <property type="project" value="InterPro"/>
</dbReference>
<feature type="region of interest" description="Disordered" evidence="7">
    <location>
        <begin position="332"/>
        <end position="571"/>
    </location>
</feature>
<protein>
    <recommendedName>
        <fullName evidence="8">PHD-type domain-containing protein</fullName>
    </recommendedName>
</protein>
<dbReference type="GO" id="GO:0008270">
    <property type="term" value="F:zinc ion binding"/>
    <property type="evidence" value="ECO:0007669"/>
    <property type="project" value="UniProtKB-KW"/>
</dbReference>
<feature type="compositionally biased region" description="Basic and acidic residues" evidence="7">
    <location>
        <begin position="437"/>
        <end position="456"/>
    </location>
</feature>
<dbReference type="InterPro" id="IPR013083">
    <property type="entry name" value="Znf_RING/FYVE/PHD"/>
</dbReference>
<keyword evidence="5" id="KW-0804">Transcription</keyword>
<dbReference type="InterPro" id="IPR011011">
    <property type="entry name" value="Znf_FYVE_PHD"/>
</dbReference>
<dbReference type="GO" id="GO:0034244">
    <property type="term" value="P:negative regulation of transcription elongation by RNA polymerase II"/>
    <property type="evidence" value="ECO:0007669"/>
    <property type="project" value="InterPro"/>
</dbReference>
<feature type="region of interest" description="Disordered" evidence="7">
    <location>
        <begin position="292"/>
        <end position="319"/>
    </location>
</feature>
<feature type="compositionally biased region" description="Polar residues" evidence="7">
    <location>
        <begin position="639"/>
        <end position="651"/>
    </location>
</feature>
<dbReference type="InterPro" id="IPR001965">
    <property type="entry name" value="Znf_PHD"/>
</dbReference>
<comment type="caution">
    <text evidence="9">The sequence shown here is derived from an EMBL/GenBank/DDBJ whole genome shotgun (WGS) entry which is preliminary data.</text>
</comment>
<name>A0A445A788_ARAHY</name>
<evidence type="ECO:0000313" key="9">
    <source>
        <dbReference type="EMBL" id="RYR22269.1"/>
    </source>
</evidence>
<evidence type="ECO:0000256" key="6">
    <source>
        <dbReference type="PROSITE-ProRule" id="PRU00146"/>
    </source>
</evidence>
<feature type="domain" description="PHD-type" evidence="8">
    <location>
        <begin position="209"/>
        <end position="260"/>
    </location>
</feature>
<evidence type="ECO:0000256" key="4">
    <source>
        <dbReference type="ARBA" id="ARBA00023015"/>
    </source>
</evidence>
<feature type="compositionally biased region" description="Polar residues" evidence="7">
    <location>
        <begin position="356"/>
        <end position="377"/>
    </location>
</feature>
<feature type="compositionally biased region" description="Polar residues" evidence="7">
    <location>
        <begin position="499"/>
        <end position="513"/>
    </location>
</feature>
<keyword evidence="2 6" id="KW-0863">Zinc-finger</keyword>
<feature type="region of interest" description="Disordered" evidence="7">
    <location>
        <begin position="150"/>
        <end position="205"/>
    </location>
</feature>
<dbReference type="PANTHER" id="PTHR33304:SF9">
    <property type="entry name" value="RING_FYVE_PHD ZINC FINGER SUPERFAMILY PROTEIN"/>
    <property type="match status" value="1"/>
</dbReference>
<feature type="compositionally biased region" description="Low complexity" evidence="7">
    <location>
        <begin position="408"/>
        <end position="422"/>
    </location>
</feature>
<evidence type="ECO:0000313" key="10">
    <source>
        <dbReference type="Proteomes" id="UP000289738"/>
    </source>
</evidence>
<feature type="compositionally biased region" description="Polar residues" evidence="7">
    <location>
        <begin position="1018"/>
        <end position="1030"/>
    </location>
</feature>
<gene>
    <name evidence="9" type="ORF">Ahy_B03g067556</name>
</gene>
<feature type="region of interest" description="Disordered" evidence="7">
    <location>
        <begin position="1235"/>
        <end position="1288"/>
    </location>
</feature>
<feature type="compositionally biased region" description="Basic and acidic residues" evidence="7">
    <location>
        <begin position="1269"/>
        <end position="1285"/>
    </location>
</feature>
<dbReference type="Pfam" id="PF23121">
    <property type="entry name" value="SPOC_AIPP2"/>
    <property type="match status" value="1"/>
</dbReference>